<dbReference type="RefSeq" id="XP_013090932.2">
    <property type="nucleotide sequence ID" value="XM_013235478.2"/>
</dbReference>
<dbReference type="Proteomes" id="UP000076420">
    <property type="component" value="Unassembled WGS sequence"/>
</dbReference>
<dbReference type="EnsemblMetazoa" id="BGLB019691-RA">
    <property type="protein sequence ID" value="BGLB019691-PA"/>
    <property type="gene ID" value="BGLB019691"/>
</dbReference>
<evidence type="ECO:0000313" key="2">
    <source>
        <dbReference type="Proteomes" id="UP000076420"/>
    </source>
</evidence>
<proteinExistence type="predicted"/>
<dbReference type="KEGG" id="bgt:106074656"/>
<sequence length="130" mass="15390">MKEDMEHDFTNELRNVMKIEKKECSLVLEDKDQTFTNHPRIFMKIEKKECSLEDKEQDFTNDLRNVMKIEKKECSINSQTPENHSSGQIDLIFTENIQTKGINVNQDMHHRNTPNMVEYSEALKIMDNII</sequence>
<evidence type="ECO:0000313" key="1">
    <source>
        <dbReference type="EnsemblMetazoa" id="BGLB019691-PA"/>
    </source>
</evidence>
<dbReference type="OrthoDB" id="5960512at2759"/>
<dbReference type="VEuPathDB" id="VectorBase:BGLB019691"/>
<reference evidence="1" key="1">
    <citation type="submission" date="2020-05" db="UniProtKB">
        <authorList>
            <consortium name="EnsemblMetazoa"/>
        </authorList>
    </citation>
    <scope>IDENTIFICATION</scope>
    <source>
        <strain evidence="1">BB02</strain>
    </source>
</reference>
<organism evidence="1 2">
    <name type="scientific">Biomphalaria glabrata</name>
    <name type="common">Bloodfluke planorb</name>
    <name type="synonym">Freshwater snail</name>
    <dbReference type="NCBI Taxonomy" id="6526"/>
    <lineage>
        <taxon>Eukaryota</taxon>
        <taxon>Metazoa</taxon>
        <taxon>Spiralia</taxon>
        <taxon>Lophotrochozoa</taxon>
        <taxon>Mollusca</taxon>
        <taxon>Gastropoda</taxon>
        <taxon>Heterobranchia</taxon>
        <taxon>Euthyneura</taxon>
        <taxon>Panpulmonata</taxon>
        <taxon>Hygrophila</taxon>
        <taxon>Lymnaeoidea</taxon>
        <taxon>Planorbidae</taxon>
        <taxon>Biomphalaria</taxon>
    </lineage>
</organism>
<name>A0A2C9KHB2_BIOGL</name>
<gene>
    <name evidence="1" type="primary">106074656</name>
</gene>
<protein>
    <submittedName>
        <fullName evidence="1">Uncharacterized protein</fullName>
    </submittedName>
</protein>
<dbReference type="AlphaFoldDB" id="A0A2C9KHB2"/>
<accession>A0A2C9KHB2</accession>